<organism evidence="1 2">
    <name type="scientific">Melastoma candidum</name>
    <dbReference type="NCBI Taxonomy" id="119954"/>
    <lineage>
        <taxon>Eukaryota</taxon>
        <taxon>Viridiplantae</taxon>
        <taxon>Streptophyta</taxon>
        <taxon>Embryophyta</taxon>
        <taxon>Tracheophyta</taxon>
        <taxon>Spermatophyta</taxon>
        <taxon>Magnoliopsida</taxon>
        <taxon>eudicotyledons</taxon>
        <taxon>Gunneridae</taxon>
        <taxon>Pentapetalae</taxon>
        <taxon>rosids</taxon>
        <taxon>malvids</taxon>
        <taxon>Myrtales</taxon>
        <taxon>Melastomataceae</taxon>
        <taxon>Melastomatoideae</taxon>
        <taxon>Melastomateae</taxon>
        <taxon>Melastoma</taxon>
    </lineage>
</organism>
<name>A0ACB9QUZ0_9MYRT</name>
<accession>A0ACB9QUZ0</accession>
<evidence type="ECO:0000313" key="1">
    <source>
        <dbReference type="EMBL" id="KAI4370741.1"/>
    </source>
</evidence>
<gene>
    <name evidence="1" type="ORF">MLD38_019056</name>
</gene>
<dbReference type="Proteomes" id="UP001057402">
    <property type="component" value="Chromosome 5"/>
</dbReference>
<proteinExistence type="predicted"/>
<evidence type="ECO:0000313" key="2">
    <source>
        <dbReference type="Proteomes" id="UP001057402"/>
    </source>
</evidence>
<protein>
    <submittedName>
        <fullName evidence="1">Uncharacterized protein</fullName>
    </submittedName>
</protein>
<keyword evidence="2" id="KW-1185">Reference proteome</keyword>
<comment type="caution">
    <text evidence="1">The sequence shown here is derived from an EMBL/GenBank/DDBJ whole genome shotgun (WGS) entry which is preliminary data.</text>
</comment>
<dbReference type="EMBL" id="CM042884">
    <property type="protein sequence ID" value="KAI4370741.1"/>
    <property type="molecule type" value="Genomic_DNA"/>
</dbReference>
<sequence>MEGFQRKGDGFLPKFPFHLGVVSFPGSRRRRRKGTHRRRRSARSENTKGRRTRDSKGSERSLCISEVEAVTLWYFGCCLPLCEDDNFLGGLTCDVTRLPTVMSEENGEVAPLAVAPVAVVRAFPEERVGTHCGDPGTDSEWNIHSRITRNCGILHKMFMRMFRCRDQNFLADVLLSCLNFRNFNAIKFEVFPLSVLAKHMDIS</sequence>
<reference evidence="2" key="1">
    <citation type="journal article" date="2023" name="Front. Plant Sci.">
        <title>Chromosomal-level genome assembly of Melastoma candidum provides insights into trichome evolution.</title>
        <authorList>
            <person name="Zhong Y."/>
            <person name="Wu W."/>
            <person name="Sun C."/>
            <person name="Zou P."/>
            <person name="Liu Y."/>
            <person name="Dai S."/>
            <person name="Zhou R."/>
        </authorList>
    </citation>
    <scope>NUCLEOTIDE SEQUENCE [LARGE SCALE GENOMIC DNA]</scope>
</reference>